<keyword evidence="2" id="KW-0540">Nuclease</keyword>
<evidence type="ECO:0000259" key="1">
    <source>
        <dbReference type="SMART" id="SM00479"/>
    </source>
</evidence>
<dbReference type="InterPro" id="IPR006054">
    <property type="entry name" value="DnaQ"/>
</dbReference>
<dbReference type="Pfam" id="PF00929">
    <property type="entry name" value="RNase_T"/>
    <property type="match status" value="1"/>
</dbReference>
<name>A0ABT2SZL6_9FIRM</name>
<dbReference type="CDD" id="cd06127">
    <property type="entry name" value="DEDDh"/>
    <property type="match status" value="1"/>
</dbReference>
<sequence>MLQDFTALDLETTGLNPKTDKIIEIGAVRIRNGKEAARWESLVNPGCQISNFTEGLTGIRNEELMSAPVIEEVLPALMDFLMDDVLVGHQILFDYSFLKKAAVNQGIPFDKKGIDTLKLARKFLPQLPSRRLSDLCCYYGIETTSHRAGSDALSAAMLYERLVQDFPDEEAYRPSGLVFHVKKESPASKKQKERLYCLLEWHKIIPDYDVERLTRNEASRITDKIILAYGRLPHP</sequence>
<proteinExistence type="predicted"/>
<reference evidence="2 3" key="1">
    <citation type="journal article" date="2021" name="ISME Commun">
        <title>Automated analysis of genomic sequences facilitates high-throughput and comprehensive description of bacteria.</title>
        <authorList>
            <person name="Hitch T.C.A."/>
        </authorList>
    </citation>
    <scope>NUCLEOTIDE SEQUENCE [LARGE SCALE GENOMIC DNA]</scope>
    <source>
        <strain evidence="2 3">Sanger_18</strain>
    </source>
</reference>
<keyword evidence="2" id="KW-0378">Hydrolase</keyword>
<dbReference type="InterPro" id="IPR036397">
    <property type="entry name" value="RNaseH_sf"/>
</dbReference>
<feature type="domain" description="Exonuclease" evidence="1">
    <location>
        <begin position="4"/>
        <end position="168"/>
    </location>
</feature>
<dbReference type="NCBIfam" id="TIGR00573">
    <property type="entry name" value="dnaq"/>
    <property type="match status" value="1"/>
</dbReference>
<comment type="caution">
    <text evidence="2">The sequence shown here is derived from an EMBL/GenBank/DDBJ whole genome shotgun (WGS) entry which is preliminary data.</text>
</comment>
<dbReference type="PANTHER" id="PTHR30231">
    <property type="entry name" value="DNA POLYMERASE III SUBUNIT EPSILON"/>
    <property type="match status" value="1"/>
</dbReference>
<dbReference type="InterPro" id="IPR012337">
    <property type="entry name" value="RNaseH-like_sf"/>
</dbReference>
<protein>
    <submittedName>
        <fullName evidence="2">3'-5' exonuclease</fullName>
    </submittedName>
</protein>
<dbReference type="EMBL" id="JAOQKJ010000001">
    <property type="protein sequence ID" value="MCU6743151.1"/>
    <property type="molecule type" value="Genomic_DNA"/>
</dbReference>
<organism evidence="2 3">
    <name type="scientific">Suilimivivens aceti</name>
    <dbReference type="NCBI Taxonomy" id="2981774"/>
    <lineage>
        <taxon>Bacteria</taxon>
        <taxon>Bacillati</taxon>
        <taxon>Bacillota</taxon>
        <taxon>Clostridia</taxon>
        <taxon>Lachnospirales</taxon>
        <taxon>Lachnospiraceae</taxon>
        <taxon>Suilimivivens</taxon>
    </lineage>
</organism>
<evidence type="ECO:0000313" key="2">
    <source>
        <dbReference type="EMBL" id="MCU6743151.1"/>
    </source>
</evidence>
<dbReference type="GO" id="GO:0004527">
    <property type="term" value="F:exonuclease activity"/>
    <property type="evidence" value="ECO:0007669"/>
    <property type="project" value="UniProtKB-KW"/>
</dbReference>
<accession>A0ABT2SZL6</accession>
<dbReference type="Gene3D" id="3.30.420.10">
    <property type="entry name" value="Ribonuclease H-like superfamily/Ribonuclease H"/>
    <property type="match status" value="1"/>
</dbReference>
<dbReference type="SMART" id="SM00479">
    <property type="entry name" value="EXOIII"/>
    <property type="match status" value="1"/>
</dbReference>
<keyword evidence="3" id="KW-1185">Reference proteome</keyword>
<evidence type="ECO:0000313" key="3">
    <source>
        <dbReference type="Proteomes" id="UP001652432"/>
    </source>
</evidence>
<dbReference type="InterPro" id="IPR013520">
    <property type="entry name" value="Ribonucl_H"/>
</dbReference>
<gene>
    <name evidence="2" type="ORF">OCV77_01290</name>
</gene>
<dbReference type="PANTHER" id="PTHR30231:SF41">
    <property type="entry name" value="DNA POLYMERASE III SUBUNIT EPSILON"/>
    <property type="match status" value="1"/>
</dbReference>
<dbReference type="Proteomes" id="UP001652432">
    <property type="component" value="Unassembled WGS sequence"/>
</dbReference>
<dbReference type="SUPFAM" id="SSF53098">
    <property type="entry name" value="Ribonuclease H-like"/>
    <property type="match status" value="1"/>
</dbReference>
<keyword evidence="2" id="KW-0269">Exonuclease</keyword>
<dbReference type="RefSeq" id="WP_262572592.1">
    <property type="nucleotide sequence ID" value="NZ_JAOQKJ010000001.1"/>
</dbReference>